<comment type="caution">
    <text evidence="2">The sequence shown here is derived from an EMBL/GenBank/DDBJ whole genome shotgun (WGS) entry which is preliminary data.</text>
</comment>
<name>A0A502GBK8_9GAMM</name>
<organism evidence="2 3">
    <name type="scientific">Ewingella americana</name>
    <dbReference type="NCBI Taxonomy" id="41202"/>
    <lineage>
        <taxon>Bacteria</taxon>
        <taxon>Pseudomonadati</taxon>
        <taxon>Pseudomonadota</taxon>
        <taxon>Gammaproteobacteria</taxon>
        <taxon>Enterobacterales</taxon>
        <taxon>Yersiniaceae</taxon>
        <taxon>Ewingella</taxon>
    </lineage>
</organism>
<dbReference type="AlphaFoldDB" id="A0A502GBK8"/>
<sequence length="88" mass="9959">MPDYYLFKKGKQTAVLERSDTREASRLTGQGYEKQFEEINAPDAKRALARFTDIRKEERTTEYAFATGAAFIALAVGLMAVADFIFLK</sequence>
<gene>
    <name evidence="2" type="ORF">EAH77_19090</name>
</gene>
<dbReference type="EMBL" id="RCZD01000011">
    <property type="protein sequence ID" value="TPG58416.1"/>
    <property type="molecule type" value="Genomic_DNA"/>
</dbReference>
<evidence type="ECO:0000313" key="2">
    <source>
        <dbReference type="EMBL" id="TPG58416.1"/>
    </source>
</evidence>
<keyword evidence="1" id="KW-0472">Membrane</keyword>
<keyword evidence="1" id="KW-0812">Transmembrane</keyword>
<evidence type="ECO:0000313" key="3">
    <source>
        <dbReference type="Proteomes" id="UP000317663"/>
    </source>
</evidence>
<keyword evidence="1" id="KW-1133">Transmembrane helix</keyword>
<protein>
    <submittedName>
        <fullName evidence="2">Uncharacterized protein</fullName>
    </submittedName>
</protein>
<dbReference type="Proteomes" id="UP000317663">
    <property type="component" value="Unassembled WGS sequence"/>
</dbReference>
<accession>A0A502GBK8</accession>
<dbReference type="OrthoDB" id="6493336at2"/>
<reference evidence="2 3" key="1">
    <citation type="journal article" date="2019" name="Environ. Microbiol.">
        <title>Species interactions and distinct microbial communities in high Arctic permafrost affected cryosols are associated with the CH4 and CO2 gas fluxes.</title>
        <authorList>
            <person name="Altshuler I."/>
            <person name="Hamel J."/>
            <person name="Turney S."/>
            <person name="Magnuson E."/>
            <person name="Levesque R."/>
            <person name="Greer C."/>
            <person name="Whyte L.G."/>
        </authorList>
    </citation>
    <scope>NUCLEOTIDE SEQUENCE [LARGE SCALE GENOMIC DNA]</scope>
    <source>
        <strain evidence="2 3">E4</strain>
    </source>
</reference>
<keyword evidence="3" id="KW-1185">Reference proteome</keyword>
<dbReference type="RefSeq" id="WP_140474386.1">
    <property type="nucleotide sequence ID" value="NZ_RCZD01000011.1"/>
</dbReference>
<proteinExistence type="predicted"/>
<evidence type="ECO:0000256" key="1">
    <source>
        <dbReference type="SAM" id="Phobius"/>
    </source>
</evidence>
<feature type="transmembrane region" description="Helical" evidence="1">
    <location>
        <begin position="63"/>
        <end position="87"/>
    </location>
</feature>